<evidence type="ECO:0000313" key="1">
    <source>
        <dbReference type="EMBL" id="VDN18057.1"/>
    </source>
</evidence>
<name>A0A183DQA2_9BILA</name>
<sequence length="117" mass="12950">MLLAHNWTVRAVFVCGTSRSEIREEVKRLIRCVKSNHISREEALKQLFEYIAMDSSSYVLSGTKLLPYSDANSSKFVPTGAKVDGNSSGNMSNTTDFGYVLCNKNIVVQIHSGGIIF</sequence>
<reference evidence="1 2" key="2">
    <citation type="submission" date="2018-11" db="EMBL/GenBank/DDBJ databases">
        <authorList>
            <consortium name="Pathogen Informatics"/>
        </authorList>
    </citation>
    <scope>NUCLEOTIDE SEQUENCE [LARGE SCALE GENOMIC DNA]</scope>
</reference>
<protein>
    <submittedName>
        <fullName evidence="3">L27 domain-containing protein</fullName>
    </submittedName>
</protein>
<gene>
    <name evidence="1" type="ORF">GPUH_LOCUS10893</name>
</gene>
<dbReference type="AlphaFoldDB" id="A0A183DQA2"/>
<dbReference type="WBParaSite" id="GPUH_0001090601-mRNA-1">
    <property type="protein sequence ID" value="GPUH_0001090601-mRNA-1"/>
    <property type="gene ID" value="GPUH_0001090601"/>
</dbReference>
<dbReference type="OrthoDB" id="5798025at2759"/>
<accession>A0A183DQA2</accession>
<proteinExistence type="predicted"/>
<dbReference type="Proteomes" id="UP000271098">
    <property type="component" value="Unassembled WGS sequence"/>
</dbReference>
<evidence type="ECO:0000313" key="3">
    <source>
        <dbReference type="WBParaSite" id="GPUH_0001090601-mRNA-1"/>
    </source>
</evidence>
<organism evidence="3">
    <name type="scientific">Gongylonema pulchrum</name>
    <dbReference type="NCBI Taxonomy" id="637853"/>
    <lineage>
        <taxon>Eukaryota</taxon>
        <taxon>Metazoa</taxon>
        <taxon>Ecdysozoa</taxon>
        <taxon>Nematoda</taxon>
        <taxon>Chromadorea</taxon>
        <taxon>Rhabditida</taxon>
        <taxon>Spirurina</taxon>
        <taxon>Spiruromorpha</taxon>
        <taxon>Spiruroidea</taxon>
        <taxon>Gongylonematidae</taxon>
        <taxon>Gongylonema</taxon>
    </lineage>
</organism>
<keyword evidence="2" id="KW-1185">Reference proteome</keyword>
<reference evidence="3" key="1">
    <citation type="submission" date="2016-06" db="UniProtKB">
        <authorList>
            <consortium name="WormBaseParasite"/>
        </authorList>
    </citation>
    <scope>IDENTIFICATION</scope>
</reference>
<dbReference type="EMBL" id="UYRT01078216">
    <property type="protein sequence ID" value="VDN18057.1"/>
    <property type="molecule type" value="Genomic_DNA"/>
</dbReference>
<evidence type="ECO:0000313" key="2">
    <source>
        <dbReference type="Proteomes" id="UP000271098"/>
    </source>
</evidence>